<reference evidence="1 2" key="1">
    <citation type="submission" date="2011-09" db="EMBL/GenBank/DDBJ databases">
        <authorList>
            <person name="Weinstock G."/>
            <person name="Sodergren E."/>
            <person name="Clifton S."/>
            <person name="Fulton L."/>
            <person name="Fulton B."/>
            <person name="Courtney L."/>
            <person name="Fronick C."/>
            <person name="Harrison M."/>
            <person name="Strong C."/>
            <person name="Farmer C."/>
            <person name="Delahaunty K."/>
            <person name="Markovic C."/>
            <person name="Hall O."/>
            <person name="Minx P."/>
            <person name="Tomlinson C."/>
            <person name="Mitreva M."/>
            <person name="Hou S."/>
            <person name="Chen J."/>
            <person name="Wollam A."/>
            <person name="Pepin K.H."/>
            <person name="Johnson M."/>
            <person name="Bhonagiri V."/>
            <person name="Zhang X."/>
            <person name="Suruliraj S."/>
            <person name="Warren W."/>
            <person name="Chinwalla A."/>
            <person name="Mardis E.R."/>
            <person name="Wilson R.K."/>
        </authorList>
    </citation>
    <scope>NUCLEOTIDE SEQUENCE [LARGE SCALE GENOMIC DNA]</scope>
    <source>
        <strain evidence="1 2">F0439</strain>
    </source>
</reference>
<comment type="caution">
    <text evidence="1">The sequence shown here is derived from an EMBL/GenBank/DDBJ whole genome shotgun (WGS) entry which is preliminary data.</text>
</comment>
<gene>
    <name evidence="1" type="ORF">HMPREF9103_01859</name>
</gene>
<sequence>MLLLYSRFHGILEGTVIWKIGDITMKKATNHKQFSVMINDRVADRLDQFSTTMGVSESAAVEIAINYFFDDPKLISGLMKGYREMANLNREISHDFSCCEEDADVHLAQYRRRLRSFE</sequence>
<dbReference type="STRING" id="797515.HMPREF9103_01859"/>
<name>G9ZQ54_9LACO</name>
<dbReference type="eggNOG" id="ENOG50315AC">
    <property type="taxonomic scope" value="Bacteria"/>
</dbReference>
<dbReference type="Proteomes" id="UP000004625">
    <property type="component" value="Unassembled WGS sequence"/>
</dbReference>
<keyword evidence="2" id="KW-1185">Reference proteome</keyword>
<dbReference type="HOGENOM" id="CLU_167511_0_0_9"/>
<dbReference type="Gene3D" id="1.10.1220.10">
    <property type="entry name" value="Met repressor-like"/>
    <property type="match status" value="1"/>
</dbReference>
<evidence type="ECO:0000313" key="2">
    <source>
        <dbReference type="Proteomes" id="UP000004625"/>
    </source>
</evidence>
<protein>
    <submittedName>
        <fullName evidence="1">Toxin-antitoxin system, antitoxin component, ribbon-helix-helix domain protein</fullName>
    </submittedName>
</protein>
<proteinExistence type="predicted"/>
<dbReference type="AlphaFoldDB" id="G9ZQ54"/>
<dbReference type="InterPro" id="IPR010985">
    <property type="entry name" value="Ribbon_hlx_hlx"/>
</dbReference>
<organism evidence="1 2">
    <name type="scientific">Lentilactobacillus parafarraginis F0439</name>
    <dbReference type="NCBI Taxonomy" id="797515"/>
    <lineage>
        <taxon>Bacteria</taxon>
        <taxon>Bacillati</taxon>
        <taxon>Bacillota</taxon>
        <taxon>Bacilli</taxon>
        <taxon>Lactobacillales</taxon>
        <taxon>Lactobacillaceae</taxon>
        <taxon>Lentilactobacillus</taxon>
    </lineage>
</organism>
<dbReference type="GO" id="GO:0006355">
    <property type="term" value="P:regulation of DNA-templated transcription"/>
    <property type="evidence" value="ECO:0007669"/>
    <property type="project" value="InterPro"/>
</dbReference>
<dbReference type="SUPFAM" id="SSF47598">
    <property type="entry name" value="Ribbon-helix-helix"/>
    <property type="match status" value="1"/>
</dbReference>
<evidence type="ECO:0000313" key="1">
    <source>
        <dbReference type="EMBL" id="EHL97829.1"/>
    </source>
</evidence>
<dbReference type="InterPro" id="IPR013321">
    <property type="entry name" value="Arc_rbn_hlx_hlx"/>
</dbReference>
<dbReference type="EMBL" id="AGEY01000105">
    <property type="protein sequence ID" value="EHL97829.1"/>
    <property type="molecule type" value="Genomic_DNA"/>
</dbReference>
<accession>G9ZQ54</accession>
<dbReference type="PATRIC" id="fig|797515.3.peg.1714"/>